<proteinExistence type="predicted"/>
<protein>
    <submittedName>
        <fullName evidence="1">Uncharacterized protein</fullName>
    </submittedName>
</protein>
<accession>A0A7W8ELL6</accession>
<reference evidence="1 2" key="1">
    <citation type="submission" date="2020-08" db="EMBL/GenBank/DDBJ databases">
        <title>Genomic Encyclopedia of Type Strains, Phase IV (KMG-IV): sequencing the most valuable type-strain genomes for metagenomic binning, comparative biology and taxonomic classification.</title>
        <authorList>
            <person name="Goeker M."/>
        </authorList>
    </citation>
    <scope>NUCLEOTIDE SEQUENCE [LARGE SCALE GENOMIC DNA]</scope>
    <source>
        <strain evidence="1 2">DSM 45385</strain>
    </source>
</reference>
<evidence type="ECO:0000313" key="1">
    <source>
        <dbReference type="EMBL" id="MBB5082992.1"/>
    </source>
</evidence>
<comment type="caution">
    <text evidence="1">The sequence shown here is derived from an EMBL/GenBank/DDBJ whole genome shotgun (WGS) entry which is preliminary data.</text>
</comment>
<dbReference type="AlphaFoldDB" id="A0A7W8ELL6"/>
<evidence type="ECO:0000313" key="2">
    <source>
        <dbReference type="Proteomes" id="UP000568380"/>
    </source>
</evidence>
<name>A0A7W8ELL6_9ACTN</name>
<keyword evidence="2" id="KW-1185">Reference proteome</keyword>
<dbReference type="Proteomes" id="UP000568380">
    <property type="component" value="Unassembled WGS sequence"/>
</dbReference>
<gene>
    <name evidence="1" type="ORF">HNR40_008495</name>
</gene>
<dbReference type="EMBL" id="JACHIN010000015">
    <property type="protein sequence ID" value="MBB5082992.1"/>
    <property type="molecule type" value="Genomic_DNA"/>
</dbReference>
<organism evidence="1 2">
    <name type="scientific">Nonomuraea endophytica</name>
    <dbReference type="NCBI Taxonomy" id="714136"/>
    <lineage>
        <taxon>Bacteria</taxon>
        <taxon>Bacillati</taxon>
        <taxon>Actinomycetota</taxon>
        <taxon>Actinomycetes</taxon>
        <taxon>Streptosporangiales</taxon>
        <taxon>Streptosporangiaceae</taxon>
        <taxon>Nonomuraea</taxon>
    </lineage>
</organism>
<sequence length="102" mass="11261">MSPTDATRRQQFIGDLRSLATYLEDHGQVPIPRHVGMYLQVNPLLDSEVTDESGAIAEVGRIAEILGVPVTVRSGHHVAKLLFGRVAYKVVAIEASERQVRR</sequence>